<dbReference type="GO" id="GO:0016787">
    <property type="term" value="F:hydrolase activity"/>
    <property type="evidence" value="ECO:0007669"/>
    <property type="project" value="UniProtKB-KW"/>
</dbReference>
<accession>A0A1H6DUU2</accession>
<dbReference type="AlphaFoldDB" id="A0A1H6DUU2"/>
<sequence>MSAWIAQTRERYEQGGLAGRLTWGRRPAVVVVDLQAGFTDPACPPGSDLDDVVARTAEVVERATAVGAPVFLTTIAYPPEELDRLVWLRKMPAMRALTEGSKWVEIDERLPVREPVIVKKAASAFAGTDLAGRLAAERVDTLVVCGATTSGCVRATAVDACAANLAVFVPRECVGDRAPGPHEASLLDIDAKYGDVIGVEEVLARW</sequence>
<dbReference type="Proteomes" id="UP000236723">
    <property type="component" value="Unassembled WGS sequence"/>
</dbReference>
<reference evidence="4" key="1">
    <citation type="submission" date="2016-10" db="EMBL/GenBank/DDBJ databases">
        <authorList>
            <person name="Varghese N."/>
            <person name="Submissions S."/>
        </authorList>
    </citation>
    <scope>NUCLEOTIDE SEQUENCE [LARGE SCALE GENOMIC DNA]</scope>
    <source>
        <strain evidence="4">DSM 43163</strain>
    </source>
</reference>
<organism evidence="3 4">
    <name type="scientific">Thermomonospora echinospora</name>
    <dbReference type="NCBI Taxonomy" id="1992"/>
    <lineage>
        <taxon>Bacteria</taxon>
        <taxon>Bacillati</taxon>
        <taxon>Actinomycetota</taxon>
        <taxon>Actinomycetes</taxon>
        <taxon>Streptosporangiales</taxon>
        <taxon>Thermomonosporaceae</taxon>
        <taxon>Thermomonospora</taxon>
    </lineage>
</organism>
<evidence type="ECO:0000313" key="3">
    <source>
        <dbReference type="EMBL" id="SEG88814.1"/>
    </source>
</evidence>
<keyword evidence="4" id="KW-1185">Reference proteome</keyword>
<dbReference type="RefSeq" id="WP_103943569.1">
    <property type="nucleotide sequence ID" value="NZ_FNVO01000022.1"/>
</dbReference>
<dbReference type="PANTHER" id="PTHR43540:SF1">
    <property type="entry name" value="ISOCHORISMATASE HYDROLASE"/>
    <property type="match status" value="1"/>
</dbReference>
<keyword evidence="1" id="KW-0378">Hydrolase</keyword>
<dbReference type="InterPro" id="IPR036380">
    <property type="entry name" value="Isochorismatase-like_sf"/>
</dbReference>
<feature type="domain" description="Isochorismatase-like" evidence="2">
    <location>
        <begin position="28"/>
        <end position="201"/>
    </location>
</feature>
<dbReference type="PANTHER" id="PTHR43540">
    <property type="entry name" value="PEROXYUREIDOACRYLATE/UREIDOACRYLATE AMIDOHYDROLASE-RELATED"/>
    <property type="match status" value="1"/>
</dbReference>
<dbReference type="OrthoDB" id="7500697at2"/>
<dbReference type="Gene3D" id="3.40.50.850">
    <property type="entry name" value="Isochorismatase-like"/>
    <property type="match status" value="1"/>
</dbReference>
<dbReference type="InterPro" id="IPR050272">
    <property type="entry name" value="Isochorismatase-like_hydrls"/>
</dbReference>
<evidence type="ECO:0000313" key="4">
    <source>
        <dbReference type="Proteomes" id="UP000236723"/>
    </source>
</evidence>
<gene>
    <name evidence="3" type="ORF">SAMN04489712_12285</name>
</gene>
<dbReference type="EMBL" id="FNVO01000022">
    <property type="protein sequence ID" value="SEG88814.1"/>
    <property type="molecule type" value="Genomic_DNA"/>
</dbReference>
<dbReference type="InterPro" id="IPR000868">
    <property type="entry name" value="Isochorismatase-like_dom"/>
</dbReference>
<protein>
    <submittedName>
        <fullName evidence="3">Nicotinamidase-related amidase</fullName>
    </submittedName>
</protein>
<dbReference type="Pfam" id="PF00857">
    <property type="entry name" value="Isochorismatase"/>
    <property type="match status" value="1"/>
</dbReference>
<proteinExistence type="predicted"/>
<name>A0A1H6DUU2_9ACTN</name>
<evidence type="ECO:0000259" key="2">
    <source>
        <dbReference type="Pfam" id="PF00857"/>
    </source>
</evidence>
<dbReference type="SUPFAM" id="SSF52499">
    <property type="entry name" value="Isochorismatase-like hydrolases"/>
    <property type="match status" value="1"/>
</dbReference>
<evidence type="ECO:0000256" key="1">
    <source>
        <dbReference type="ARBA" id="ARBA00022801"/>
    </source>
</evidence>